<dbReference type="OMA" id="DSVEMWR"/>
<keyword evidence="3" id="KW-0698">rRNA processing</keyword>
<dbReference type="EMBL" id="KB468146">
    <property type="protein sequence ID" value="PCH43573.1"/>
    <property type="molecule type" value="Genomic_DNA"/>
</dbReference>
<keyword evidence="4" id="KW-0677">Repeat</keyword>
<dbReference type="SUPFAM" id="SSF48452">
    <property type="entry name" value="TPR-like"/>
    <property type="match status" value="1"/>
</dbReference>
<evidence type="ECO:0000256" key="3">
    <source>
        <dbReference type="ARBA" id="ARBA00022552"/>
    </source>
</evidence>
<dbReference type="AlphaFoldDB" id="A0A2H3JUC3"/>
<keyword evidence="5" id="KW-0539">Nucleus</keyword>
<dbReference type="InterPro" id="IPR055347">
    <property type="entry name" value="UTP6_N"/>
</dbReference>
<keyword evidence="9" id="KW-1185">Reference proteome</keyword>
<dbReference type="GO" id="GO:0032040">
    <property type="term" value="C:small-subunit processome"/>
    <property type="evidence" value="ECO:0007669"/>
    <property type="project" value="TreeGrafter"/>
</dbReference>
<feature type="compositionally biased region" description="Basic and acidic residues" evidence="6">
    <location>
        <begin position="213"/>
        <end position="222"/>
    </location>
</feature>
<protein>
    <recommendedName>
        <fullName evidence="7">U3 small nucleolar RNA-associated protein 6 N-terminal domain-containing protein</fullName>
    </recommendedName>
</protein>
<dbReference type="OrthoDB" id="28112at2759"/>
<organism evidence="8 9">
    <name type="scientific">Wolfiporia cocos (strain MD-104)</name>
    <name type="common">Brown rot fungus</name>
    <dbReference type="NCBI Taxonomy" id="742152"/>
    <lineage>
        <taxon>Eukaryota</taxon>
        <taxon>Fungi</taxon>
        <taxon>Dikarya</taxon>
        <taxon>Basidiomycota</taxon>
        <taxon>Agaricomycotina</taxon>
        <taxon>Agaricomycetes</taxon>
        <taxon>Polyporales</taxon>
        <taxon>Phaeolaceae</taxon>
        <taxon>Wolfiporia</taxon>
    </lineage>
</organism>
<comment type="subcellular location">
    <subcellularLocation>
        <location evidence="1">Nucleus</location>
        <location evidence="1">Nucleolus</location>
    </subcellularLocation>
</comment>
<proteinExistence type="inferred from homology"/>
<feature type="domain" description="U3 small nucleolar RNA-associated protein 6 N-terminal" evidence="7">
    <location>
        <begin position="9"/>
        <end position="84"/>
    </location>
</feature>
<evidence type="ECO:0000313" key="9">
    <source>
        <dbReference type="Proteomes" id="UP000218811"/>
    </source>
</evidence>
<evidence type="ECO:0000256" key="2">
    <source>
        <dbReference type="ARBA" id="ARBA00010734"/>
    </source>
</evidence>
<evidence type="ECO:0000313" key="8">
    <source>
        <dbReference type="EMBL" id="PCH43573.1"/>
    </source>
</evidence>
<dbReference type="SMART" id="SM00386">
    <property type="entry name" value="HAT"/>
    <property type="match status" value="4"/>
</dbReference>
<evidence type="ECO:0000256" key="5">
    <source>
        <dbReference type="ARBA" id="ARBA00023242"/>
    </source>
</evidence>
<dbReference type="InterPro" id="IPR003107">
    <property type="entry name" value="HAT"/>
</dbReference>
<name>A0A2H3JUC3_WOLCO</name>
<dbReference type="GO" id="GO:0030515">
    <property type="term" value="F:snoRNA binding"/>
    <property type="evidence" value="ECO:0007669"/>
    <property type="project" value="InterPro"/>
</dbReference>
<evidence type="ECO:0000256" key="6">
    <source>
        <dbReference type="SAM" id="MobiDB-lite"/>
    </source>
</evidence>
<evidence type="ECO:0000259" key="7">
    <source>
        <dbReference type="Pfam" id="PF08640"/>
    </source>
</evidence>
<dbReference type="GO" id="GO:0000462">
    <property type="term" value="P:maturation of SSU-rRNA from tricistronic rRNA transcript (SSU-rRNA, 5.8S rRNA, LSU-rRNA)"/>
    <property type="evidence" value="ECO:0007669"/>
    <property type="project" value="InterPro"/>
</dbReference>
<dbReference type="STRING" id="742152.A0A2H3JUC3"/>
<gene>
    <name evidence="8" type="ORF">WOLCODRAFT_50737</name>
</gene>
<evidence type="ECO:0000256" key="1">
    <source>
        <dbReference type="ARBA" id="ARBA00004604"/>
    </source>
</evidence>
<dbReference type="Pfam" id="PF08640">
    <property type="entry name" value="U3_assoc_6"/>
    <property type="match status" value="1"/>
</dbReference>
<dbReference type="Gene3D" id="1.25.40.10">
    <property type="entry name" value="Tetratricopeptide repeat domain"/>
    <property type="match status" value="1"/>
</dbReference>
<evidence type="ECO:0000256" key="4">
    <source>
        <dbReference type="ARBA" id="ARBA00022737"/>
    </source>
</evidence>
<comment type="similarity">
    <text evidence="2">Belongs to the UTP6 family.</text>
</comment>
<reference evidence="8 9" key="1">
    <citation type="journal article" date="2012" name="Science">
        <title>The Paleozoic origin of enzymatic lignin decomposition reconstructed from 31 fungal genomes.</title>
        <authorList>
            <person name="Floudas D."/>
            <person name="Binder M."/>
            <person name="Riley R."/>
            <person name="Barry K."/>
            <person name="Blanchette R.A."/>
            <person name="Henrissat B."/>
            <person name="Martinez A.T."/>
            <person name="Otillar R."/>
            <person name="Spatafora J.W."/>
            <person name="Yadav J.S."/>
            <person name="Aerts A."/>
            <person name="Benoit I."/>
            <person name="Boyd A."/>
            <person name="Carlson A."/>
            <person name="Copeland A."/>
            <person name="Coutinho P.M."/>
            <person name="de Vries R.P."/>
            <person name="Ferreira P."/>
            <person name="Findley K."/>
            <person name="Foster B."/>
            <person name="Gaskell J."/>
            <person name="Glotzer D."/>
            <person name="Gorecki P."/>
            <person name="Heitman J."/>
            <person name="Hesse C."/>
            <person name="Hori C."/>
            <person name="Igarashi K."/>
            <person name="Jurgens J.A."/>
            <person name="Kallen N."/>
            <person name="Kersten P."/>
            <person name="Kohler A."/>
            <person name="Kuees U."/>
            <person name="Kumar T.K.A."/>
            <person name="Kuo A."/>
            <person name="LaButti K."/>
            <person name="Larrondo L.F."/>
            <person name="Lindquist E."/>
            <person name="Ling A."/>
            <person name="Lombard V."/>
            <person name="Lucas S."/>
            <person name="Lundell T."/>
            <person name="Martin R."/>
            <person name="McLaughlin D.J."/>
            <person name="Morgenstern I."/>
            <person name="Morin E."/>
            <person name="Murat C."/>
            <person name="Nagy L.G."/>
            <person name="Nolan M."/>
            <person name="Ohm R.A."/>
            <person name="Patyshakuliyeva A."/>
            <person name="Rokas A."/>
            <person name="Ruiz-Duenas F.J."/>
            <person name="Sabat G."/>
            <person name="Salamov A."/>
            <person name="Samejima M."/>
            <person name="Schmutz J."/>
            <person name="Slot J.C."/>
            <person name="St John F."/>
            <person name="Stenlid J."/>
            <person name="Sun H."/>
            <person name="Sun S."/>
            <person name="Syed K."/>
            <person name="Tsang A."/>
            <person name="Wiebenga A."/>
            <person name="Young D."/>
            <person name="Pisabarro A."/>
            <person name="Eastwood D.C."/>
            <person name="Martin F."/>
            <person name="Cullen D."/>
            <person name="Grigoriev I.V."/>
            <person name="Hibbett D.S."/>
        </authorList>
    </citation>
    <scope>NUCLEOTIDE SEQUENCE [LARGE SCALE GENOMIC DNA]</scope>
    <source>
        <strain evidence="8 9">MD-104</strain>
    </source>
</reference>
<dbReference type="InterPro" id="IPR013949">
    <property type="entry name" value="Utp6"/>
</dbReference>
<dbReference type="InterPro" id="IPR011990">
    <property type="entry name" value="TPR-like_helical_dom_sf"/>
</dbReference>
<dbReference type="PANTHER" id="PTHR23271">
    <property type="entry name" value="HEPATOCELLULAR CARCINOMA-ASSOCIATED ANTIGEN 66"/>
    <property type="match status" value="1"/>
</dbReference>
<dbReference type="PANTHER" id="PTHR23271:SF1">
    <property type="entry name" value="U3 SMALL NUCLEOLAR RNA-ASSOCIATED PROTEIN 6 HOMOLOG"/>
    <property type="match status" value="1"/>
</dbReference>
<accession>A0A2H3JUC3</accession>
<feature type="non-terminal residue" evidence="8">
    <location>
        <position position="494"/>
    </location>
</feature>
<feature type="region of interest" description="Disordered" evidence="6">
    <location>
        <begin position="213"/>
        <end position="236"/>
    </location>
</feature>
<dbReference type="GO" id="GO:0034388">
    <property type="term" value="C:Pwp2p-containing subcomplex of 90S preribosome"/>
    <property type="evidence" value="ECO:0007669"/>
    <property type="project" value="TreeGrafter"/>
</dbReference>
<sequence length="494" mass="54908">MERVQFEQEQMLDQLKDFVERGIFTEHEVKQIMQKRTAFETALVRRIPKKSDYLRYAAYEMELEALRRKRLVRIPRPQEPHEATVSNYVLVHRQFHILERAVRRFKTDVALWLQYIAVAQKWRARSLVGSVTARALQLHPNVPALYIVAAAHELDHATPSAARILLQRGIRMNPDSVDLWREYVKMELGFVESLRRHWEALGIKIGEGVGKGKEKARERTAEVEGQGDEMGDGEAERMEAEAEDAGEDGEAARRAIMEGAIVKSIISSAAKALPKIELFTSLHETLVGYPCPPALRSALLDHLFALLQTTLPADPAATRLSTTRFLTQDLDGPELVEALGTANERLANAVREQGANAGGLAAVYAAFAQEWCEKAIDDSLKGYLITSLQLLARRTHGVGSPALLAATVTLLTSHHDTLSAHLPPAANTPAKILRLARKYTGREDSKSSAAVWLARLEAEKRFATNKQDVEAAWDEARGAVAGDGIEGIWVWGLD</sequence>
<dbReference type="Proteomes" id="UP000218811">
    <property type="component" value="Unassembled WGS sequence"/>
</dbReference>